<dbReference type="EMBL" id="QDEB01024925">
    <property type="protein sequence ID" value="RZC40588.1"/>
    <property type="molecule type" value="Genomic_DNA"/>
</dbReference>
<evidence type="ECO:0000259" key="1">
    <source>
        <dbReference type="Pfam" id="PF13358"/>
    </source>
</evidence>
<feature type="domain" description="Tc1-like transposase DDE" evidence="1">
    <location>
        <begin position="17"/>
        <end position="129"/>
    </location>
</feature>
<dbReference type="OrthoDB" id="25402at2759"/>
<dbReference type="Gene3D" id="3.30.420.10">
    <property type="entry name" value="Ribonuclease H-like superfamily/Ribonuclease H"/>
    <property type="match status" value="1"/>
</dbReference>
<name>A0A482W891_ASBVE</name>
<keyword evidence="3" id="KW-1185">Reference proteome</keyword>
<gene>
    <name evidence="2" type="ORF">BDFB_008158</name>
</gene>
<reference evidence="2 3" key="1">
    <citation type="submission" date="2017-03" db="EMBL/GenBank/DDBJ databases">
        <title>Genome of the blue death feigning beetle - Asbolus verrucosus.</title>
        <authorList>
            <person name="Rider S.D."/>
        </authorList>
    </citation>
    <scope>NUCLEOTIDE SEQUENCE [LARGE SCALE GENOMIC DNA]</scope>
    <source>
        <strain evidence="2">Butters</strain>
        <tissue evidence="2">Head and leg muscle</tissue>
    </source>
</reference>
<dbReference type="STRING" id="1661398.A0A482W891"/>
<dbReference type="InterPro" id="IPR036397">
    <property type="entry name" value="RNaseH_sf"/>
</dbReference>
<proteinExistence type="predicted"/>
<evidence type="ECO:0000313" key="3">
    <source>
        <dbReference type="Proteomes" id="UP000292052"/>
    </source>
</evidence>
<dbReference type="Pfam" id="PF13358">
    <property type="entry name" value="DDE_3"/>
    <property type="match status" value="1"/>
</dbReference>
<organism evidence="2 3">
    <name type="scientific">Asbolus verrucosus</name>
    <name type="common">Desert ironclad beetle</name>
    <dbReference type="NCBI Taxonomy" id="1661398"/>
    <lineage>
        <taxon>Eukaryota</taxon>
        <taxon>Metazoa</taxon>
        <taxon>Ecdysozoa</taxon>
        <taxon>Arthropoda</taxon>
        <taxon>Hexapoda</taxon>
        <taxon>Insecta</taxon>
        <taxon>Pterygota</taxon>
        <taxon>Neoptera</taxon>
        <taxon>Endopterygota</taxon>
        <taxon>Coleoptera</taxon>
        <taxon>Polyphaga</taxon>
        <taxon>Cucujiformia</taxon>
        <taxon>Tenebrionidae</taxon>
        <taxon>Pimeliinae</taxon>
        <taxon>Asbolus</taxon>
    </lineage>
</organism>
<dbReference type="GO" id="GO:0003676">
    <property type="term" value="F:nucleic acid binding"/>
    <property type="evidence" value="ECO:0007669"/>
    <property type="project" value="InterPro"/>
</dbReference>
<accession>A0A482W891</accession>
<dbReference type="Proteomes" id="UP000292052">
    <property type="component" value="Unassembled WGS sequence"/>
</dbReference>
<dbReference type="AlphaFoldDB" id="A0A482W891"/>
<protein>
    <submittedName>
        <fullName evidence="2">DDE 3 domain containing protein</fullName>
    </submittedName>
</protein>
<evidence type="ECO:0000313" key="2">
    <source>
        <dbReference type="EMBL" id="RZC40588.1"/>
    </source>
</evidence>
<dbReference type="InterPro" id="IPR038717">
    <property type="entry name" value="Tc1-like_DDE_dom"/>
</dbReference>
<comment type="caution">
    <text evidence="2">The sequence shown here is derived from an EMBL/GenBank/DDBJ whole genome shotgun (WGS) entry which is preliminary data.</text>
</comment>
<sequence length="172" mass="19285">MRRFRGEWQNPNFFAERQTARTPGVIVWGAICPESRSPLVFIEGNLTAASYIANVLEPICVPYLQGLNDSLFQQDNARPYTVTASAAFLKGAHIDILPWPARSPDLSPIEHVWDMLGKILQQLPHPSNNLDDLRQASRSLGQSPTRPIDNLLRSMPRRVNECIQNAGGPTHY</sequence>